<keyword evidence="1" id="KW-0808">Transferase</keyword>
<reference evidence="1" key="1">
    <citation type="submission" date="2024-07" db="EMBL/GenBank/DDBJ databases">
        <title>Metagenome and Metagenome-Assembled Genomes of Archaea from a hot spring from the geothermal field of Los Azufres, Mexico.</title>
        <authorList>
            <person name="Marin-Paredes R."/>
            <person name="Martinez-Romero E."/>
            <person name="Servin-Garciduenas L.E."/>
        </authorList>
    </citation>
    <scope>NUCLEOTIDE SEQUENCE</scope>
</reference>
<dbReference type="EC" id="2.7.4.9" evidence="1"/>
<accession>A0ACC6UYW7</accession>
<evidence type="ECO:0000313" key="2">
    <source>
        <dbReference type="Proteomes" id="UP000033636"/>
    </source>
</evidence>
<evidence type="ECO:0000313" key="1">
    <source>
        <dbReference type="EMBL" id="MFB6489888.1"/>
    </source>
</evidence>
<dbReference type="Proteomes" id="UP000033636">
    <property type="component" value="Unassembled WGS sequence"/>
</dbReference>
<sequence>MGLFVAVEGIDGSGKTTVISLLAKRVPNAYVTREPSEGPIGKLIKGWALKAGTASPYVDALLFAADRIEHYFAEIKPALERGLVVLTERYVESSIAYQGAAGVDVKFLELINFQVPKPDLTVILDIAPEVALARIRARGLAEEKYERLDFLKRVRELYLRRAEERGYAVINAERPAEDVAEEVYRLIQRLSPRQL</sequence>
<keyword evidence="1" id="KW-0418">Kinase</keyword>
<comment type="caution">
    <text evidence="1">The sequence shown here is derived from an EMBL/GenBank/DDBJ whole genome shotgun (WGS) entry which is preliminary data.</text>
</comment>
<organism evidence="1 2">
    <name type="scientific">Thermoproteus sp. AZ2</name>
    <dbReference type="NCBI Taxonomy" id="1609232"/>
    <lineage>
        <taxon>Archaea</taxon>
        <taxon>Thermoproteota</taxon>
        <taxon>Thermoprotei</taxon>
        <taxon>Thermoproteales</taxon>
        <taxon>Thermoproteaceae</taxon>
        <taxon>Thermoproteus</taxon>
    </lineage>
</organism>
<proteinExistence type="predicted"/>
<dbReference type="EMBL" id="JZWT02000003">
    <property type="protein sequence ID" value="MFB6489888.1"/>
    <property type="molecule type" value="Genomic_DNA"/>
</dbReference>
<gene>
    <name evidence="1" type="primary">tmk</name>
    <name evidence="1" type="ORF">TU35_001360</name>
</gene>
<name>A0ACC6UYW7_9CREN</name>
<protein>
    <submittedName>
        <fullName evidence="1">dTMP kinase</fullName>
        <ecNumber evidence="1">2.7.4.9</ecNumber>
    </submittedName>
</protein>